<dbReference type="RefSeq" id="WP_173778750.1">
    <property type="nucleotide sequence ID" value="NZ_JABSNO010000006.1"/>
</dbReference>
<dbReference type="SUPFAM" id="SSF54373">
    <property type="entry name" value="FAD-linked reductases, C-terminal domain"/>
    <property type="match status" value="1"/>
</dbReference>
<gene>
    <name evidence="3" type="ORF">HNQ03_001209</name>
</gene>
<dbReference type="PANTHER" id="PTHR43563:SF14">
    <property type="entry name" value="AMINE OXIDASE"/>
    <property type="match status" value="1"/>
</dbReference>
<keyword evidence="4" id="KW-1185">Reference proteome</keyword>
<dbReference type="EC" id="1.4.3.4" evidence="3"/>
<dbReference type="Pfam" id="PF01593">
    <property type="entry name" value="Amino_oxidase"/>
    <property type="match status" value="2"/>
</dbReference>
<dbReference type="InterPro" id="IPR002937">
    <property type="entry name" value="Amino_oxidase"/>
</dbReference>
<proteinExistence type="inferred from homology"/>
<dbReference type="PANTHER" id="PTHR43563">
    <property type="entry name" value="AMINE OXIDASE"/>
    <property type="match status" value="1"/>
</dbReference>
<dbReference type="SUPFAM" id="SSF51905">
    <property type="entry name" value="FAD/NAD(P)-binding domain"/>
    <property type="match status" value="1"/>
</dbReference>
<keyword evidence="3" id="KW-0560">Oxidoreductase</keyword>
<sequence length="348" mass="38607">MKEKIIIIGGGLSGLTLAYLLSKRGIESKILEASSRVGGRIQTKKGTLETPLELGATWFSDMHQNLLALINELGLEKYPQFSKGTSLFQTKSFEPPQQFFVPESESPSYRLKGGTQNLIDTLAQKLPSENIRLNTKVVGITEFDSEIIVEISNGEKLYADKVILCLPPQLISSNIIFSPKLPDAVSLILPTVQTWMAGAIKFVLEYEAPFWRNNGFSGMLYSHSGIVSEMYDHTNFEENKFGFTGFLNGGATTYSQEVRKEFVLKQLAELLGAEASNPVNYFDKIWTDEFIISGNQMIQRPHQNNGHSVLQNSYMNGRVLFSGTETATEFGGYMEGAVISALRIADGF</sequence>
<name>A0A8J8G8Z3_9FLAO</name>
<comment type="similarity">
    <text evidence="1">Belongs to the flavin monoamine oxidase family.</text>
</comment>
<dbReference type="AlphaFoldDB" id="A0A8J8G8Z3"/>
<dbReference type="EMBL" id="JABSNO010000006">
    <property type="protein sequence ID" value="NRS92142.1"/>
    <property type="molecule type" value="Genomic_DNA"/>
</dbReference>
<dbReference type="Gene3D" id="3.50.50.60">
    <property type="entry name" value="FAD/NAD(P)-binding domain"/>
    <property type="match status" value="2"/>
</dbReference>
<dbReference type="InterPro" id="IPR036188">
    <property type="entry name" value="FAD/NAD-bd_sf"/>
</dbReference>
<dbReference type="Proteomes" id="UP000610746">
    <property type="component" value="Unassembled WGS sequence"/>
</dbReference>
<dbReference type="InterPro" id="IPR050703">
    <property type="entry name" value="Flavin_MAO"/>
</dbReference>
<organism evidence="3 4">
    <name type="scientific">Frigoriflavimonas asaccharolytica</name>
    <dbReference type="NCBI Taxonomy" id="2735899"/>
    <lineage>
        <taxon>Bacteria</taxon>
        <taxon>Pseudomonadati</taxon>
        <taxon>Bacteroidota</taxon>
        <taxon>Flavobacteriia</taxon>
        <taxon>Flavobacteriales</taxon>
        <taxon>Weeksellaceae</taxon>
        <taxon>Frigoriflavimonas</taxon>
    </lineage>
</organism>
<evidence type="ECO:0000313" key="3">
    <source>
        <dbReference type="EMBL" id="NRS92142.1"/>
    </source>
</evidence>
<feature type="domain" description="Amine oxidase" evidence="2">
    <location>
        <begin position="12"/>
        <end position="85"/>
    </location>
</feature>
<comment type="caution">
    <text evidence="3">The sequence shown here is derived from an EMBL/GenBank/DDBJ whole genome shotgun (WGS) entry which is preliminary data.</text>
</comment>
<feature type="domain" description="Amine oxidase" evidence="2">
    <location>
        <begin position="94"/>
        <end position="346"/>
    </location>
</feature>
<protein>
    <submittedName>
        <fullName evidence="3">Monoamine oxidase</fullName>
        <ecNumber evidence="3">1.4.3.4</ecNumber>
    </submittedName>
</protein>
<accession>A0A8J8G8Z3</accession>
<reference evidence="3" key="1">
    <citation type="submission" date="2020-05" db="EMBL/GenBank/DDBJ databases">
        <title>Genomic Encyclopedia of Type Strains, Phase IV (KMG-V): Genome sequencing to study the core and pangenomes of soil and plant-associated prokaryotes.</title>
        <authorList>
            <person name="Whitman W."/>
        </authorList>
    </citation>
    <scope>NUCLEOTIDE SEQUENCE</scope>
    <source>
        <strain evidence="3">16F</strain>
    </source>
</reference>
<evidence type="ECO:0000256" key="1">
    <source>
        <dbReference type="ARBA" id="ARBA00005995"/>
    </source>
</evidence>
<evidence type="ECO:0000313" key="4">
    <source>
        <dbReference type="Proteomes" id="UP000610746"/>
    </source>
</evidence>
<evidence type="ECO:0000259" key="2">
    <source>
        <dbReference type="Pfam" id="PF01593"/>
    </source>
</evidence>
<dbReference type="GO" id="GO:0097621">
    <property type="term" value="F:monoamine oxidase activity"/>
    <property type="evidence" value="ECO:0007669"/>
    <property type="project" value="UniProtKB-EC"/>
</dbReference>